<dbReference type="NCBIfam" id="NF033664">
    <property type="entry name" value="PACE_transport"/>
    <property type="match status" value="1"/>
</dbReference>
<name>A0A1W1UT94_9PAST</name>
<evidence type="ECO:0000259" key="2">
    <source>
        <dbReference type="Pfam" id="PF05232"/>
    </source>
</evidence>
<feature type="transmembrane region" description="Helical" evidence="1">
    <location>
        <begin position="34"/>
        <end position="54"/>
    </location>
</feature>
<gene>
    <name evidence="3" type="ORF">SAMN05660772_00749</name>
</gene>
<feature type="transmembrane region" description="Helical" evidence="1">
    <location>
        <begin position="75"/>
        <end position="98"/>
    </location>
</feature>
<dbReference type="RefSeq" id="WP_084256875.1">
    <property type="nucleotide sequence ID" value="NZ_FWWV01000013.1"/>
</dbReference>
<keyword evidence="1" id="KW-0812">Transmembrane</keyword>
<dbReference type="Proteomes" id="UP000192408">
    <property type="component" value="Unassembled WGS sequence"/>
</dbReference>
<feature type="domain" description="Chlorhexidine efflux transporter" evidence="2">
    <location>
        <begin position="1"/>
        <end position="62"/>
    </location>
</feature>
<accession>A0A1W1UT94</accession>
<dbReference type="InterPro" id="IPR007896">
    <property type="entry name" value="BTP_bacteria"/>
</dbReference>
<dbReference type="EMBL" id="FWWV01000013">
    <property type="protein sequence ID" value="SMB84011.1"/>
    <property type="molecule type" value="Genomic_DNA"/>
</dbReference>
<sequence length="143" mass="16358">MSFIERLFHAVLFEVFAVLFSVGLLLLFTQHQVGALSSTIIVISLMAMVWNFIFNWGFDRVFTGEKVLRSAKVRLLHATLFEGGLLLCTIPVVAYLLQISFYQAFIMDLGLTIFILIYTIIYNWSYDNIRALLVRKRVVATAV</sequence>
<dbReference type="Pfam" id="PF05232">
    <property type="entry name" value="BTP"/>
    <property type="match status" value="2"/>
</dbReference>
<dbReference type="STRING" id="1122938.SAMN05660772_00749"/>
<protein>
    <submittedName>
        <fullName evidence="3">Uncharacterized membrane protein</fullName>
    </submittedName>
</protein>
<evidence type="ECO:0000313" key="3">
    <source>
        <dbReference type="EMBL" id="SMB84011.1"/>
    </source>
</evidence>
<reference evidence="4" key="1">
    <citation type="submission" date="2017-04" db="EMBL/GenBank/DDBJ databases">
        <authorList>
            <person name="Varghese N."/>
            <person name="Submissions S."/>
        </authorList>
    </citation>
    <scope>NUCLEOTIDE SEQUENCE [LARGE SCALE GENOMIC DNA]</scope>
    <source>
        <strain evidence="4">DSM 23072</strain>
    </source>
</reference>
<evidence type="ECO:0000313" key="4">
    <source>
        <dbReference type="Proteomes" id="UP000192408"/>
    </source>
</evidence>
<evidence type="ECO:0000256" key="1">
    <source>
        <dbReference type="SAM" id="Phobius"/>
    </source>
</evidence>
<dbReference type="InterPro" id="IPR058208">
    <property type="entry name" value="PACE"/>
</dbReference>
<feature type="transmembrane region" description="Helical" evidence="1">
    <location>
        <begin position="7"/>
        <end position="28"/>
    </location>
</feature>
<feature type="transmembrane region" description="Helical" evidence="1">
    <location>
        <begin position="104"/>
        <end position="126"/>
    </location>
</feature>
<keyword evidence="1" id="KW-0472">Membrane</keyword>
<organism evidence="3 4">
    <name type="scientific">Pasteurella testudinis DSM 23072</name>
    <dbReference type="NCBI Taxonomy" id="1122938"/>
    <lineage>
        <taxon>Bacteria</taxon>
        <taxon>Pseudomonadati</taxon>
        <taxon>Pseudomonadota</taxon>
        <taxon>Gammaproteobacteria</taxon>
        <taxon>Pasteurellales</taxon>
        <taxon>Pasteurellaceae</taxon>
        <taxon>Pasteurella</taxon>
    </lineage>
</organism>
<proteinExistence type="predicted"/>
<keyword evidence="1" id="KW-1133">Transmembrane helix</keyword>
<keyword evidence="4" id="KW-1185">Reference proteome</keyword>
<dbReference type="AlphaFoldDB" id="A0A1W1UT94"/>
<feature type="domain" description="Chlorhexidine efflux transporter" evidence="2">
    <location>
        <begin position="69"/>
        <end position="131"/>
    </location>
</feature>